<dbReference type="Gene3D" id="3.20.20.140">
    <property type="entry name" value="Metal-dependent hydrolases"/>
    <property type="match status" value="2"/>
</dbReference>
<dbReference type="PANTHER" id="PTHR43135">
    <property type="entry name" value="ALPHA-D-RIBOSE 1-METHYLPHOSPHONATE 5-TRIPHOSPHATE DIPHOSPHATASE"/>
    <property type="match status" value="1"/>
</dbReference>
<dbReference type="Proteomes" id="UP001205906">
    <property type="component" value="Unassembled WGS sequence"/>
</dbReference>
<dbReference type="Pfam" id="PF01979">
    <property type="entry name" value="Amidohydro_1"/>
    <property type="match status" value="1"/>
</dbReference>
<dbReference type="NCBIfam" id="NF011981">
    <property type="entry name" value="PRK15446.1-2"/>
    <property type="match status" value="1"/>
</dbReference>
<sequence length="376" mass="40510">MEAVRNAHLVLPDQVVSGSLAFSDGVIASVDGGASTVGEDFEGDFLLPGLIELHTDHLETHYNPRANLRWNADAAVMAHDAQMAGSGVTTVFDALRVGMDYDAHLGRDDMEVLAQAVEAGARAGRLRADHFIHLRCEVSADDCLEGFDALAHHPLIRMASLMDHAPGQRQFAKIESYRAYYVEKLRMSEEVFRLYCERRVAESERNSAKNRVAIAERAVAKGIVLASHDDATAAHVREAEGQGVRVAEFPTTREAAHLSREAGMAVLMGAPNLVRGSSHSGNVSARELAGVNELDILSSDYVPYSILQSVFLLPEVVVGVSLAESVRMATSNPARAVGLEDRGALAGGLRADFVRVGVQGGLPVVRGVWREGRRVA</sequence>
<keyword evidence="2" id="KW-0378">Hydrolase</keyword>
<evidence type="ECO:0000313" key="3">
    <source>
        <dbReference type="Proteomes" id="UP001205906"/>
    </source>
</evidence>
<dbReference type="GO" id="GO:0016787">
    <property type="term" value="F:hydrolase activity"/>
    <property type="evidence" value="ECO:0007669"/>
    <property type="project" value="UniProtKB-KW"/>
</dbReference>
<keyword evidence="3" id="KW-1185">Reference proteome</keyword>
<evidence type="ECO:0000313" key="2">
    <source>
        <dbReference type="EMBL" id="MCO6050443.1"/>
    </source>
</evidence>
<dbReference type="SUPFAM" id="SSF51338">
    <property type="entry name" value="Composite domain of metallo-dependent hydrolases"/>
    <property type="match status" value="1"/>
</dbReference>
<dbReference type="NCBIfam" id="NF011990">
    <property type="entry name" value="PRK15446.2-6"/>
    <property type="match status" value="1"/>
</dbReference>
<feature type="domain" description="Amidohydrolase-related" evidence="1">
    <location>
        <begin position="45"/>
        <end position="370"/>
    </location>
</feature>
<dbReference type="InterPro" id="IPR032466">
    <property type="entry name" value="Metal_Hydrolase"/>
</dbReference>
<accession>A0ABT1C700</accession>
<proteinExistence type="predicted"/>
<dbReference type="EC" id="3.6.1.63" evidence="2"/>
<dbReference type="InterPro" id="IPR011059">
    <property type="entry name" value="Metal-dep_hydrolase_composite"/>
</dbReference>
<dbReference type="SUPFAM" id="SSF51556">
    <property type="entry name" value="Metallo-dependent hydrolases"/>
    <property type="match status" value="1"/>
</dbReference>
<dbReference type="NCBIfam" id="NF011983">
    <property type="entry name" value="PRK15446.1-4"/>
    <property type="match status" value="1"/>
</dbReference>
<dbReference type="InterPro" id="IPR051781">
    <property type="entry name" value="Metallo-dep_Hydrolase"/>
</dbReference>
<name>A0ABT1C700_9HYPH</name>
<dbReference type="NCBIfam" id="TIGR02318">
    <property type="entry name" value="phosphono_phnM"/>
    <property type="match status" value="1"/>
</dbReference>
<dbReference type="EMBL" id="JAMXQS010000005">
    <property type="protein sequence ID" value="MCO6050443.1"/>
    <property type="molecule type" value="Genomic_DNA"/>
</dbReference>
<dbReference type="RefSeq" id="WP_252819061.1">
    <property type="nucleotide sequence ID" value="NZ_JAMXQS010000005.1"/>
</dbReference>
<dbReference type="CDD" id="cd01306">
    <property type="entry name" value="PhnM"/>
    <property type="match status" value="1"/>
</dbReference>
<evidence type="ECO:0000259" key="1">
    <source>
        <dbReference type="Pfam" id="PF01979"/>
    </source>
</evidence>
<dbReference type="InterPro" id="IPR012696">
    <property type="entry name" value="PhnM"/>
</dbReference>
<organism evidence="2 3">
    <name type="scientific">Mesorhizobium liriopis</name>
    <dbReference type="NCBI Taxonomy" id="2953882"/>
    <lineage>
        <taxon>Bacteria</taxon>
        <taxon>Pseudomonadati</taxon>
        <taxon>Pseudomonadota</taxon>
        <taxon>Alphaproteobacteria</taxon>
        <taxon>Hyphomicrobiales</taxon>
        <taxon>Phyllobacteriaceae</taxon>
        <taxon>Mesorhizobium</taxon>
    </lineage>
</organism>
<dbReference type="PIRSF" id="PIRSF038971">
    <property type="entry name" value="PhnM"/>
    <property type="match status" value="1"/>
</dbReference>
<gene>
    <name evidence="2" type="ORF">NGM99_11685</name>
</gene>
<dbReference type="PANTHER" id="PTHR43135:SF3">
    <property type="entry name" value="ALPHA-D-RIBOSE 1-METHYLPHOSPHONATE 5-TRIPHOSPHATE DIPHOSPHATASE"/>
    <property type="match status" value="1"/>
</dbReference>
<dbReference type="InterPro" id="IPR006680">
    <property type="entry name" value="Amidohydro-rel"/>
</dbReference>
<comment type="caution">
    <text evidence="2">The sequence shown here is derived from an EMBL/GenBank/DDBJ whole genome shotgun (WGS) entry which is preliminary data.</text>
</comment>
<dbReference type="Gene3D" id="2.30.40.10">
    <property type="entry name" value="Urease, subunit C, domain 1"/>
    <property type="match status" value="2"/>
</dbReference>
<protein>
    <submittedName>
        <fullName evidence="2">Alpha-D-ribose 1-methylphosphonate 5-triphosphate diphosphatase</fullName>
        <ecNumber evidence="2">3.6.1.63</ecNumber>
    </submittedName>
</protein>
<reference evidence="2 3" key="1">
    <citation type="submission" date="2022-06" db="EMBL/GenBank/DDBJ databases">
        <title>Mesorhizobium sp. strain RP14 Genome sequencing and assembly.</title>
        <authorList>
            <person name="Kim I."/>
        </authorList>
    </citation>
    <scope>NUCLEOTIDE SEQUENCE [LARGE SCALE GENOMIC DNA]</scope>
    <source>
        <strain evidence="3">RP14(2022)</strain>
    </source>
</reference>
<dbReference type="NCBIfam" id="NF011984">
    <property type="entry name" value="PRK15446.1-5"/>
    <property type="match status" value="1"/>
</dbReference>